<keyword evidence="2" id="KW-0812">Transmembrane</keyword>
<feature type="region of interest" description="Disordered" evidence="1">
    <location>
        <begin position="1"/>
        <end position="31"/>
    </location>
</feature>
<keyword evidence="4" id="KW-1185">Reference proteome</keyword>
<reference evidence="3 4" key="1">
    <citation type="submission" date="2019-03" db="EMBL/GenBank/DDBJ databases">
        <title>Genomic features of bacteria from cold environments.</title>
        <authorList>
            <person name="Shen L."/>
        </authorList>
    </citation>
    <scope>NUCLEOTIDE SEQUENCE [LARGE SCALE GENOMIC DNA]</scope>
    <source>
        <strain evidence="4">T3246-1</strain>
    </source>
</reference>
<feature type="compositionally biased region" description="Low complexity" evidence="1">
    <location>
        <begin position="199"/>
        <end position="208"/>
    </location>
</feature>
<evidence type="ECO:0000256" key="2">
    <source>
        <dbReference type="SAM" id="Phobius"/>
    </source>
</evidence>
<accession>A0ABY2E333</accession>
<dbReference type="InterPro" id="IPR019051">
    <property type="entry name" value="Trp_biosyn_TM_oprn/chp"/>
</dbReference>
<feature type="compositionally biased region" description="Basic and acidic residues" evidence="1">
    <location>
        <begin position="223"/>
        <end position="243"/>
    </location>
</feature>
<gene>
    <name evidence="3" type="ORF">EXU48_18125</name>
</gene>
<protein>
    <recommendedName>
        <fullName evidence="5">Tryptophan-associated transmembrane protein</fullName>
    </recommendedName>
</protein>
<feature type="transmembrane region" description="Helical" evidence="2">
    <location>
        <begin position="40"/>
        <end position="60"/>
    </location>
</feature>
<feature type="transmembrane region" description="Helical" evidence="2">
    <location>
        <begin position="80"/>
        <end position="100"/>
    </location>
</feature>
<evidence type="ECO:0008006" key="5">
    <source>
        <dbReference type="Google" id="ProtNLM"/>
    </source>
</evidence>
<evidence type="ECO:0000313" key="3">
    <source>
        <dbReference type="EMBL" id="TDE90376.1"/>
    </source>
</evidence>
<keyword evidence="2" id="KW-1133">Transmembrane helix</keyword>
<name>A0ABY2E333_9MICO</name>
<keyword evidence="2" id="KW-0472">Membrane</keyword>
<feature type="compositionally biased region" description="Basic and acidic residues" evidence="1">
    <location>
        <begin position="15"/>
        <end position="24"/>
    </location>
</feature>
<feature type="transmembrane region" description="Helical" evidence="2">
    <location>
        <begin position="107"/>
        <end position="128"/>
    </location>
</feature>
<evidence type="ECO:0000256" key="1">
    <source>
        <dbReference type="SAM" id="MobiDB-lite"/>
    </source>
</evidence>
<proteinExistence type="predicted"/>
<dbReference type="Pfam" id="PF09534">
    <property type="entry name" value="Trp_oprn_chp"/>
    <property type="match status" value="1"/>
</dbReference>
<feature type="transmembrane region" description="Helical" evidence="2">
    <location>
        <begin position="156"/>
        <end position="179"/>
    </location>
</feature>
<feature type="region of interest" description="Disordered" evidence="1">
    <location>
        <begin position="190"/>
        <end position="243"/>
    </location>
</feature>
<sequence length="243" mass="24545">MGEPEQGRRRGTGGADRRRDRGDRTVTPASRRRRLGRGPAVLILLVAGAALLVTTLGTWVTAPVAATLGTETVSVAGTAAVPPAGSVALVVLAAALALGLSGPVVRMIAAVLVALAGAVALVSVLAFLRDPATPAQAAAGELVGVREISGEPSVTVLPYLAACVAAGILLIGIALPFLVGRWGRVGRRYERDGSGGAGPAAAPTTPERAGTDVDRPTGSARTARMDDWDALSRGEDPSEGPDR</sequence>
<comment type="caution">
    <text evidence="3">The sequence shown here is derived from an EMBL/GenBank/DDBJ whole genome shotgun (WGS) entry which is preliminary data.</text>
</comment>
<evidence type="ECO:0000313" key="4">
    <source>
        <dbReference type="Proteomes" id="UP000504882"/>
    </source>
</evidence>
<dbReference type="EMBL" id="SMNA01000009">
    <property type="protein sequence ID" value="TDE90376.1"/>
    <property type="molecule type" value="Genomic_DNA"/>
</dbReference>
<organism evidence="3 4">
    <name type="scientific">Occultella glacieicola</name>
    <dbReference type="NCBI Taxonomy" id="2518684"/>
    <lineage>
        <taxon>Bacteria</taxon>
        <taxon>Bacillati</taxon>
        <taxon>Actinomycetota</taxon>
        <taxon>Actinomycetes</taxon>
        <taxon>Micrococcales</taxon>
        <taxon>Ruaniaceae</taxon>
        <taxon>Occultella</taxon>
    </lineage>
</organism>
<dbReference type="Proteomes" id="UP000504882">
    <property type="component" value="Unassembled WGS sequence"/>
</dbReference>